<comment type="caution">
    <text evidence="3">The sequence shown here is derived from an EMBL/GenBank/DDBJ whole genome shotgun (WGS) entry which is preliminary data.</text>
</comment>
<reference evidence="3 4" key="1">
    <citation type="submission" date="2020-11" db="EMBL/GenBank/DDBJ databases">
        <title>P. mediterranea TC4 genome.</title>
        <authorList>
            <person name="Molmeret M."/>
        </authorList>
    </citation>
    <scope>NUCLEOTIDE SEQUENCE [LARGE SCALE GENOMIC DNA]</scope>
    <source>
        <strain evidence="3 4">TC4</strain>
    </source>
</reference>
<name>A0ABS0A2T8_9FLAO</name>
<dbReference type="SUPFAM" id="SSF160574">
    <property type="entry name" value="BT0923-like"/>
    <property type="match status" value="1"/>
</dbReference>
<dbReference type="EMBL" id="JADKYU010000096">
    <property type="protein sequence ID" value="MBF4983138.1"/>
    <property type="molecule type" value="Genomic_DNA"/>
</dbReference>
<feature type="signal peptide" evidence="1">
    <location>
        <begin position="1"/>
        <end position="19"/>
    </location>
</feature>
<sequence>MRIIILSFLILFISTTASCQEQSDKVPQVVLNAFQTKYPGENDPDFELDDHGYWEAHFKKDGESYRADFNADGTWRETENSIKKSEIPEAIQEAIEREFPDRKITEVEHVISATQGEFYDIEFKQKGKNMDVMYRKDGTKV</sequence>
<feature type="chain" id="PRO_5046816681" evidence="1">
    <location>
        <begin position="20"/>
        <end position="141"/>
    </location>
</feature>
<accession>A0ABS0A2T8</accession>
<evidence type="ECO:0000259" key="2">
    <source>
        <dbReference type="Pfam" id="PF11396"/>
    </source>
</evidence>
<dbReference type="InterPro" id="IPR021533">
    <property type="entry name" value="PepSY-like"/>
</dbReference>
<dbReference type="PROSITE" id="PS51257">
    <property type="entry name" value="PROKAR_LIPOPROTEIN"/>
    <property type="match status" value="1"/>
</dbReference>
<keyword evidence="1" id="KW-0732">Signal</keyword>
<keyword evidence="4" id="KW-1185">Reference proteome</keyword>
<proteinExistence type="predicted"/>
<feature type="domain" description="Putative beta-lactamase-inhibitor-like PepSY-like" evidence="2">
    <location>
        <begin position="55"/>
        <end position="138"/>
    </location>
</feature>
<protein>
    <submittedName>
        <fullName evidence="3">PepSY-like domain-containing protein</fullName>
    </submittedName>
</protein>
<dbReference type="Proteomes" id="UP001194729">
    <property type="component" value="Unassembled WGS sequence"/>
</dbReference>
<organism evidence="3 4">
    <name type="scientific">Nonlabens mediterrranea</name>
    <dbReference type="NCBI Taxonomy" id="1419947"/>
    <lineage>
        <taxon>Bacteria</taxon>
        <taxon>Pseudomonadati</taxon>
        <taxon>Bacteroidota</taxon>
        <taxon>Flavobacteriia</taxon>
        <taxon>Flavobacteriales</taxon>
        <taxon>Flavobacteriaceae</taxon>
        <taxon>Nonlabens</taxon>
    </lineage>
</organism>
<evidence type="ECO:0000313" key="4">
    <source>
        <dbReference type="Proteomes" id="UP001194729"/>
    </source>
</evidence>
<evidence type="ECO:0000256" key="1">
    <source>
        <dbReference type="SAM" id="SignalP"/>
    </source>
</evidence>
<dbReference type="Pfam" id="PF11396">
    <property type="entry name" value="PepSY_like"/>
    <property type="match status" value="1"/>
</dbReference>
<evidence type="ECO:0000313" key="3">
    <source>
        <dbReference type="EMBL" id="MBF4983138.1"/>
    </source>
</evidence>
<dbReference type="Gene3D" id="3.10.450.360">
    <property type="match status" value="1"/>
</dbReference>
<gene>
    <name evidence="3" type="ORF">FNJ87_01880</name>
</gene>